<evidence type="ECO:0000313" key="4">
    <source>
        <dbReference type="EMBL" id="ADE83951.1"/>
    </source>
</evidence>
<dbReference type="PANTHER" id="PTHR21340">
    <property type="entry name" value="DIADENOSINE 5,5-P1,P4-TETRAPHOSPHATE PYROPHOSPHOHYDROLASE MUTT"/>
    <property type="match status" value="1"/>
</dbReference>
<feature type="domain" description="Nudix hydrolase" evidence="3">
    <location>
        <begin position="15"/>
        <end position="144"/>
    </location>
</feature>
<gene>
    <name evidence="4" type="ordered locus">RCAP_rcc00186</name>
</gene>
<dbReference type="OrthoDB" id="9816040at2"/>
<dbReference type="Proteomes" id="UP000002361">
    <property type="component" value="Chromosome"/>
</dbReference>
<evidence type="ECO:0000256" key="1">
    <source>
        <dbReference type="ARBA" id="ARBA00001946"/>
    </source>
</evidence>
<dbReference type="InterPro" id="IPR051325">
    <property type="entry name" value="Nudix_hydrolase_domain"/>
</dbReference>
<dbReference type="GO" id="GO:0006754">
    <property type="term" value="P:ATP biosynthetic process"/>
    <property type="evidence" value="ECO:0007669"/>
    <property type="project" value="TreeGrafter"/>
</dbReference>
<dbReference type="InterPro" id="IPR020084">
    <property type="entry name" value="NUDIX_hydrolase_CS"/>
</dbReference>
<reference evidence="4 5" key="2">
    <citation type="journal article" date="2010" name="J. Bacteriol.">
        <title>Complete genome sequence of the photosynthetic purple nonsulfur bacterium Rhodobacter capsulatus SB 1003.</title>
        <authorList>
            <person name="Strnad H."/>
            <person name="Lapidus A."/>
            <person name="Paces J."/>
            <person name="Ulbrich P."/>
            <person name="Vlcek C."/>
            <person name="Paces V."/>
            <person name="Haselkorn R."/>
        </authorList>
    </citation>
    <scope>NUCLEOTIDE SEQUENCE [LARGE SCALE GENOMIC DNA]</scope>
    <source>
        <strain evidence="5">ATCC BAA-309 / NBRC 16581 / SB1003</strain>
    </source>
</reference>
<dbReference type="AlphaFoldDB" id="D5AL95"/>
<keyword evidence="5" id="KW-1185">Reference proteome</keyword>
<name>D5AL95_RHOCB</name>
<dbReference type="EC" id="3.6.1.-" evidence="4"/>
<dbReference type="GeneID" id="31489145"/>
<dbReference type="HOGENOM" id="CLU_126593_1_0_5"/>
<reference key="1">
    <citation type="submission" date="2008-12" db="EMBL/GenBank/DDBJ databases">
        <title>Complete genome sequence of Rhodobacter capsulatus SB1003.</title>
        <authorList>
            <person name="Strnad H."/>
            <person name="Lapidus A."/>
            <person name="Vlcek C."/>
            <person name="Ulbrich P."/>
            <person name="Paces J."/>
            <person name="Maltsev N."/>
            <person name="Kumar V."/>
            <person name="Kogan Y."/>
            <person name="Milgram A."/>
            <person name="Rebrekov D."/>
            <person name="Mazur M."/>
            <person name="Cox R."/>
            <person name="Kyrpides N."/>
            <person name="Kolar M."/>
            <person name="Sachova J."/>
            <person name="Ridl J."/>
            <person name="Ivanova N."/>
            <person name="Kapatral V."/>
            <person name="Los T."/>
            <person name="Lykidis A."/>
            <person name="Mikhailova N."/>
            <person name="Reznik G."/>
            <person name="Vasieva O."/>
            <person name="Fonstein M."/>
            <person name="Paces V."/>
            <person name="Haselkorn R."/>
        </authorList>
    </citation>
    <scope>NUCLEOTIDE SEQUENCE</scope>
    <source>
        <strain>SB1003</strain>
    </source>
</reference>
<keyword evidence="2 4" id="KW-0378">Hydrolase</keyword>
<dbReference type="eggNOG" id="COG1051">
    <property type="taxonomic scope" value="Bacteria"/>
</dbReference>
<dbReference type="InterPro" id="IPR000086">
    <property type="entry name" value="NUDIX_hydrolase_dom"/>
</dbReference>
<evidence type="ECO:0000256" key="2">
    <source>
        <dbReference type="ARBA" id="ARBA00022801"/>
    </source>
</evidence>
<organism evidence="4 5">
    <name type="scientific">Rhodobacter capsulatus (strain ATCC BAA-309 / NBRC 16581 / SB1003)</name>
    <dbReference type="NCBI Taxonomy" id="272942"/>
    <lineage>
        <taxon>Bacteria</taxon>
        <taxon>Pseudomonadati</taxon>
        <taxon>Pseudomonadota</taxon>
        <taxon>Alphaproteobacteria</taxon>
        <taxon>Rhodobacterales</taxon>
        <taxon>Rhodobacter group</taxon>
        <taxon>Rhodobacter</taxon>
    </lineage>
</organism>
<evidence type="ECO:0000259" key="3">
    <source>
        <dbReference type="PROSITE" id="PS51462"/>
    </source>
</evidence>
<dbReference type="STRING" id="272942.RCAP_rcc00186"/>
<comment type="cofactor">
    <cofactor evidence="1">
        <name>Mg(2+)</name>
        <dbReference type="ChEBI" id="CHEBI:18420"/>
    </cofactor>
</comment>
<dbReference type="EMBL" id="CP001312">
    <property type="protein sequence ID" value="ADE83951.1"/>
    <property type="molecule type" value="Genomic_DNA"/>
</dbReference>
<protein>
    <submittedName>
        <fullName evidence="4">Hydrolase, NUDIX family</fullName>
        <ecNumber evidence="4">3.6.1.-</ecNumber>
    </submittedName>
</protein>
<dbReference type="RefSeq" id="WP_013065933.1">
    <property type="nucleotide sequence ID" value="NC_014034.1"/>
</dbReference>
<accession>D5AL95</accession>
<proteinExistence type="predicted"/>
<dbReference type="GO" id="GO:0004081">
    <property type="term" value="F:bis(5'-nucleosyl)-tetraphosphatase (asymmetrical) activity"/>
    <property type="evidence" value="ECO:0007669"/>
    <property type="project" value="TreeGrafter"/>
</dbReference>
<dbReference type="SUPFAM" id="SSF55811">
    <property type="entry name" value="Nudix"/>
    <property type="match status" value="1"/>
</dbReference>
<dbReference type="KEGG" id="rcp:RCAP_rcc00186"/>
<dbReference type="PANTHER" id="PTHR21340:SF0">
    <property type="entry name" value="BIS(5'-NUCLEOSYL)-TETRAPHOSPHATASE [ASYMMETRICAL]"/>
    <property type="match status" value="1"/>
</dbReference>
<dbReference type="InterPro" id="IPR015797">
    <property type="entry name" value="NUDIX_hydrolase-like_dom_sf"/>
</dbReference>
<dbReference type="GO" id="GO:0006167">
    <property type="term" value="P:AMP biosynthetic process"/>
    <property type="evidence" value="ECO:0007669"/>
    <property type="project" value="TreeGrafter"/>
</dbReference>
<evidence type="ECO:0000313" key="5">
    <source>
        <dbReference type="Proteomes" id="UP000002361"/>
    </source>
</evidence>
<dbReference type="PROSITE" id="PS00893">
    <property type="entry name" value="NUDIX_BOX"/>
    <property type="match status" value="1"/>
</dbReference>
<dbReference type="Gene3D" id="3.90.79.10">
    <property type="entry name" value="Nucleoside Triphosphate Pyrophosphohydrolase"/>
    <property type="match status" value="1"/>
</dbReference>
<dbReference type="Pfam" id="PF00293">
    <property type="entry name" value="NUDIX"/>
    <property type="match status" value="1"/>
</dbReference>
<dbReference type="PROSITE" id="PS51462">
    <property type="entry name" value="NUDIX"/>
    <property type="match status" value="1"/>
</dbReference>
<sequence>MRRFGEQVVAGQRYRLRPGAYAVLMRGDRFLLTHQAEPKPEFQLPGGGIDPGEGALTALNREVFEETGWSITGHRRLGAYRRFTYMPEYDRWAEKVCHIYLARPALRRGPPSEPGHTAFWMSGAEALAALSNSGDRHFMAKVLRNLG</sequence>